<gene>
    <name evidence="2" type="ORF">QR685DRAFT_366788</name>
</gene>
<name>A0ABR3D4S3_NEUIN</name>
<sequence length="95" mass="10925">MYIISISVVHLAIFFAARSLCLLYCPHLHHTTSAVPLYNLFDESEPIRSGLAMTKARKSPTHKWYTTKRRKAKTITWVSNKAVKISPTVIFLEMF</sequence>
<proteinExistence type="predicted"/>
<accession>A0ABR3D4S3</accession>
<evidence type="ECO:0000256" key="1">
    <source>
        <dbReference type="SAM" id="SignalP"/>
    </source>
</evidence>
<evidence type="ECO:0000313" key="2">
    <source>
        <dbReference type="EMBL" id="KAL0467693.1"/>
    </source>
</evidence>
<dbReference type="EMBL" id="JAVLET010000009">
    <property type="protein sequence ID" value="KAL0467693.1"/>
    <property type="molecule type" value="Genomic_DNA"/>
</dbReference>
<protein>
    <recommendedName>
        <fullName evidence="4">Secreted protein</fullName>
    </recommendedName>
</protein>
<organism evidence="2 3">
    <name type="scientific">Neurospora intermedia</name>
    <dbReference type="NCBI Taxonomy" id="5142"/>
    <lineage>
        <taxon>Eukaryota</taxon>
        <taxon>Fungi</taxon>
        <taxon>Dikarya</taxon>
        <taxon>Ascomycota</taxon>
        <taxon>Pezizomycotina</taxon>
        <taxon>Sordariomycetes</taxon>
        <taxon>Sordariomycetidae</taxon>
        <taxon>Sordariales</taxon>
        <taxon>Sordariaceae</taxon>
        <taxon>Neurospora</taxon>
    </lineage>
</organism>
<evidence type="ECO:0008006" key="4">
    <source>
        <dbReference type="Google" id="ProtNLM"/>
    </source>
</evidence>
<dbReference type="Proteomes" id="UP001451303">
    <property type="component" value="Unassembled WGS sequence"/>
</dbReference>
<comment type="caution">
    <text evidence="2">The sequence shown here is derived from an EMBL/GenBank/DDBJ whole genome shotgun (WGS) entry which is preliminary data.</text>
</comment>
<keyword evidence="3" id="KW-1185">Reference proteome</keyword>
<feature type="signal peptide" evidence="1">
    <location>
        <begin position="1"/>
        <end position="19"/>
    </location>
</feature>
<feature type="chain" id="PRO_5045595007" description="Secreted protein" evidence="1">
    <location>
        <begin position="20"/>
        <end position="95"/>
    </location>
</feature>
<reference evidence="2 3" key="1">
    <citation type="submission" date="2023-09" db="EMBL/GenBank/DDBJ databases">
        <title>Multi-omics analysis of a traditional fermented food reveals byproduct-associated fungal strains for waste-to-food upcycling.</title>
        <authorList>
            <consortium name="Lawrence Berkeley National Laboratory"/>
            <person name="Rekdal V.M."/>
            <person name="Villalobos-Escobedo J.M."/>
            <person name="Rodriguez-Valeron N."/>
            <person name="Garcia M.O."/>
            <person name="Vasquez D.P."/>
            <person name="Damayanti I."/>
            <person name="Sorensen P.M."/>
            <person name="Baidoo E.E."/>
            <person name="De Carvalho A.C."/>
            <person name="Riley R."/>
            <person name="Lipzen A."/>
            <person name="He G."/>
            <person name="Yan M."/>
            <person name="Haridas S."/>
            <person name="Daum C."/>
            <person name="Yoshinaga Y."/>
            <person name="Ng V."/>
            <person name="Grigoriev I.V."/>
            <person name="Munk R."/>
            <person name="Nuraida L."/>
            <person name="Wijaya C.H."/>
            <person name="Morales P.-C."/>
            <person name="Keasling J.D."/>
        </authorList>
    </citation>
    <scope>NUCLEOTIDE SEQUENCE [LARGE SCALE GENOMIC DNA]</scope>
    <source>
        <strain evidence="2 3">FGSC 2613</strain>
    </source>
</reference>
<evidence type="ECO:0000313" key="3">
    <source>
        <dbReference type="Proteomes" id="UP001451303"/>
    </source>
</evidence>
<keyword evidence="1" id="KW-0732">Signal</keyword>